<proteinExistence type="predicted"/>
<comment type="subcellular location">
    <subcellularLocation>
        <location evidence="1">Cell membrane</location>
        <topology evidence="1">Multi-pass membrane protein</topology>
    </subcellularLocation>
</comment>
<dbReference type="PANTHER" id="PTHR32196">
    <property type="entry name" value="ABC TRANSPORTER PERMEASE PROTEIN YPHD-RELATED-RELATED"/>
    <property type="match status" value="1"/>
</dbReference>
<comment type="caution">
    <text evidence="12">The sequence shown here is derived from an EMBL/GenBank/DDBJ whole genome shotgun (WGS) entry which is preliminary data.</text>
</comment>
<evidence type="ECO:0000256" key="4">
    <source>
        <dbReference type="ARBA" id="ARBA00022519"/>
    </source>
</evidence>
<keyword evidence="13" id="KW-1185">Reference proteome</keyword>
<feature type="transmembrane region" description="Helical" evidence="11">
    <location>
        <begin position="200"/>
        <end position="218"/>
    </location>
</feature>
<organism evidence="12 13">
    <name type="scientific">Prosthecobacter fusiformis</name>
    <dbReference type="NCBI Taxonomy" id="48464"/>
    <lineage>
        <taxon>Bacteria</taxon>
        <taxon>Pseudomonadati</taxon>
        <taxon>Verrucomicrobiota</taxon>
        <taxon>Verrucomicrobiia</taxon>
        <taxon>Verrucomicrobiales</taxon>
        <taxon>Verrucomicrobiaceae</taxon>
        <taxon>Prosthecobacter</taxon>
    </lineage>
</organism>
<evidence type="ECO:0000256" key="5">
    <source>
        <dbReference type="ARBA" id="ARBA00022597"/>
    </source>
</evidence>
<name>A0A4R7S5Q2_9BACT</name>
<feature type="transmembrane region" description="Helical" evidence="11">
    <location>
        <begin position="86"/>
        <end position="105"/>
    </location>
</feature>
<keyword evidence="7 11" id="KW-1133">Transmembrane helix</keyword>
<dbReference type="Pfam" id="PF02653">
    <property type="entry name" value="BPD_transp_2"/>
    <property type="match status" value="1"/>
</dbReference>
<gene>
    <name evidence="12" type="ORF">EI77_01677</name>
</gene>
<evidence type="ECO:0000313" key="12">
    <source>
        <dbReference type="EMBL" id="TDU73209.1"/>
    </source>
</evidence>
<evidence type="ECO:0000256" key="6">
    <source>
        <dbReference type="ARBA" id="ARBA00022692"/>
    </source>
</evidence>
<evidence type="ECO:0000256" key="3">
    <source>
        <dbReference type="ARBA" id="ARBA00022475"/>
    </source>
</evidence>
<keyword evidence="8 11" id="KW-0472">Membrane</keyword>
<dbReference type="Proteomes" id="UP000295662">
    <property type="component" value="Unassembled WGS sequence"/>
</dbReference>
<reference evidence="12 13" key="1">
    <citation type="submission" date="2019-03" db="EMBL/GenBank/DDBJ databases">
        <title>Genomic Encyclopedia of Archaeal and Bacterial Type Strains, Phase II (KMG-II): from individual species to whole genera.</title>
        <authorList>
            <person name="Goeker M."/>
        </authorList>
    </citation>
    <scope>NUCLEOTIDE SEQUENCE [LARGE SCALE GENOMIC DNA]</scope>
    <source>
        <strain evidence="12 13">ATCC 25309</strain>
    </source>
</reference>
<evidence type="ECO:0000256" key="9">
    <source>
        <dbReference type="ARBA" id="ARBA00035611"/>
    </source>
</evidence>
<dbReference type="GO" id="GO:0005886">
    <property type="term" value="C:plasma membrane"/>
    <property type="evidence" value="ECO:0007669"/>
    <property type="project" value="UniProtKB-SubCell"/>
</dbReference>
<keyword evidence="6 11" id="KW-0812">Transmembrane</keyword>
<evidence type="ECO:0000256" key="11">
    <source>
        <dbReference type="SAM" id="Phobius"/>
    </source>
</evidence>
<feature type="transmembrane region" description="Helical" evidence="11">
    <location>
        <begin position="117"/>
        <end position="136"/>
    </location>
</feature>
<feature type="transmembrane region" description="Helical" evidence="11">
    <location>
        <begin position="271"/>
        <end position="295"/>
    </location>
</feature>
<dbReference type="CDD" id="cd06579">
    <property type="entry name" value="TM_PBP1_transp_AraH_like"/>
    <property type="match status" value="1"/>
</dbReference>
<feature type="transmembrane region" description="Helical" evidence="11">
    <location>
        <begin position="64"/>
        <end position="80"/>
    </location>
</feature>
<keyword evidence="5" id="KW-0762">Sugar transport</keyword>
<feature type="transmembrane region" description="Helical" evidence="11">
    <location>
        <begin position="156"/>
        <end position="179"/>
    </location>
</feature>
<dbReference type="OrthoDB" id="9813906at2"/>
<feature type="transmembrane region" description="Helical" evidence="11">
    <location>
        <begin position="224"/>
        <end position="242"/>
    </location>
</feature>
<dbReference type="PANTHER" id="PTHR32196:SF32">
    <property type="entry name" value="XYLOSE TRANSPORT SYSTEM PERMEASE PROTEIN XYLH"/>
    <property type="match status" value="1"/>
</dbReference>
<dbReference type="AlphaFoldDB" id="A0A4R7S5Q2"/>
<feature type="transmembrane region" description="Helical" evidence="11">
    <location>
        <begin position="327"/>
        <end position="349"/>
    </location>
</feature>
<dbReference type="InterPro" id="IPR001851">
    <property type="entry name" value="ABC_transp_permease"/>
</dbReference>
<keyword evidence="3" id="KW-1003">Cell membrane</keyword>
<evidence type="ECO:0000256" key="2">
    <source>
        <dbReference type="ARBA" id="ARBA00022448"/>
    </source>
</evidence>
<evidence type="ECO:0000256" key="8">
    <source>
        <dbReference type="ARBA" id="ARBA00023136"/>
    </source>
</evidence>
<comment type="function">
    <text evidence="9">Part of the binding-protein-dependent transport system for D-xylose. Probably responsible for the translocation of the substrate across the membrane.</text>
</comment>
<evidence type="ECO:0000256" key="10">
    <source>
        <dbReference type="ARBA" id="ARBA00035686"/>
    </source>
</evidence>
<keyword evidence="4" id="KW-0997">Cell inner membrane</keyword>
<protein>
    <recommendedName>
        <fullName evidence="10">Xylose transport system permease protein XylH</fullName>
    </recommendedName>
</protein>
<evidence type="ECO:0000313" key="13">
    <source>
        <dbReference type="Proteomes" id="UP000295662"/>
    </source>
</evidence>
<evidence type="ECO:0000256" key="1">
    <source>
        <dbReference type="ARBA" id="ARBA00004651"/>
    </source>
</evidence>
<feature type="transmembrane region" description="Helical" evidence="11">
    <location>
        <begin position="36"/>
        <end position="57"/>
    </location>
</feature>
<dbReference type="GO" id="GO:0022857">
    <property type="term" value="F:transmembrane transporter activity"/>
    <property type="evidence" value="ECO:0007669"/>
    <property type="project" value="InterPro"/>
</dbReference>
<dbReference type="RefSeq" id="WP_133794549.1">
    <property type="nucleotide sequence ID" value="NZ_SOCA01000002.1"/>
</dbReference>
<dbReference type="EMBL" id="SOCA01000002">
    <property type="protein sequence ID" value="TDU73209.1"/>
    <property type="molecule type" value="Genomic_DNA"/>
</dbReference>
<evidence type="ECO:0000256" key="7">
    <source>
        <dbReference type="ARBA" id="ARBA00022989"/>
    </source>
</evidence>
<sequence length="375" mass="39029">MTRTASIRDFSIALALLGICGFFAVAEPNFLGSRNLSLLMTELSITATLAMGMLLVILPGHIDLSVGSGLALLSGIATVLTTKVGLPAPVALGIGLVAGLVIWWGKGVLIVKERIPAFIVTLAGLLVFRGLFWLVIQNQTVPVVAGGQTNLYSLISTYYLPPLAGYALGVGVIAAVVVATVLGRRQRKASGFETESGEAAFMKVFIAAQAVMLFVIVTNQFRGIPLPAILFGLVALGVYLLTQHTAFGRYLYAIGGNPEAALVSGVPVGRVVIGAFAIMGAIVAVTGFMLTSYTGNSTTDIGEWMELDAVAACVIGGVSLRGGRGTVMGVLAGALIMATLLNGMTLMSVSPEYKLVVRGSVLLAAVWMDVRLGRQ</sequence>
<accession>A0A4R7S5Q2</accession>
<keyword evidence="2" id="KW-0813">Transport</keyword>